<dbReference type="InterPro" id="IPR013783">
    <property type="entry name" value="Ig-like_fold"/>
</dbReference>
<protein>
    <submittedName>
        <fullName evidence="2">Uncharacterized protein</fullName>
    </submittedName>
</protein>
<reference evidence="2" key="1">
    <citation type="submission" date="2023-07" db="EMBL/GenBank/DDBJ databases">
        <title>Wenyingzhuangia sp. chi5 genome sequencing and assembly.</title>
        <authorList>
            <person name="Park S."/>
        </authorList>
    </citation>
    <scope>NUCLEOTIDE SEQUENCE</scope>
    <source>
        <strain evidence="2">Chi5</strain>
    </source>
</reference>
<dbReference type="EMBL" id="JAUMIT010000003">
    <property type="protein sequence ID" value="MDO3694924.1"/>
    <property type="molecule type" value="Genomic_DNA"/>
</dbReference>
<dbReference type="Gene3D" id="2.60.40.10">
    <property type="entry name" value="Immunoglobulins"/>
    <property type="match status" value="1"/>
</dbReference>
<accession>A0ABT8VSG3</accession>
<comment type="caution">
    <text evidence="2">The sequence shown here is derived from an EMBL/GenBank/DDBJ whole genome shotgun (WGS) entry which is preliminary data.</text>
</comment>
<organism evidence="2 3">
    <name type="scientific">Wenyingzhuangia gilva</name>
    <dbReference type="NCBI Taxonomy" id="3057677"/>
    <lineage>
        <taxon>Bacteria</taxon>
        <taxon>Pseudomonadati</taxon>
        <taxon>Bacteroidota</taxon>
        <taxon>Flavobacteriia</taxon>
        <taxon>Flavobacteriales</taxon>
        <taxon>Flavobacteriaceae</taxon>
        <taxon>Wenyingzhuangia</taxon>
    </lineage>
</organism>
<feature type="signal peptide" evidence="1">
    <location>
        <begin position="1"/>
        <end position="22"/>
    </location>
</feature>
<keyword evidence="1" id="KW-0732">Signal</keyword>
<evidence type="ECO:0000313" key="3">
    <source>
        <dbReference type="Proteomes" id="UP001168642"/>
    </source>
</evidence>
<dbReference type="Proteomes" id="UP001168642">
    <property type="component" value="Unassembled WGS sequence"/>
</dbReference>
<proteinExistence type="predicted"/>
<gene>
    <name evidence="2" type="ORF">QVZ41_08720</name>
</gene>
<evidence type="ECO:0000256" key="1">
    <source>
        <dbReference type="SAM" id="SignalP"/>
    </source>
</evidence>
<sequence length="125" mass="14271">MFLTFKRLKYIILVFIGCSCMACEYITEIEDISTKTVTILAPSNETVLDTLPVTFTWQALEGSEQYHLQVATPNFNNAARIVVDTVMSKTNYTQTLSKNSYEWRVQGKNAGYVTDYTTQKFSIEK</sequence>
<name>A0ABT8VSG3_9FLAO</name>
<feature type="chain" id="PRO_5046825937" evidence="1">
    <location>
        <begin position="23"/>
        <end position="125"/>
    </location>
</feature>
<evidence type="ECO:0000313" key="2">
    <source>
        <dbReference type="EMBL" id="MDO3694924.1"/>
    </source>
</evidence>
<dbReference type="PROSITE" id="PS51257">
    <property type="entry name" value="PROKAR_LIPOPROTEIN"/>
    <property type="match status" value="1"/>
</dbReference>
<keyword evidence="3" id="KW-1185">Reference proteome</keyword>